<evidence type="ECO:0000256" key="3">
    <source>
        <dbReference type="ARBA" id="ARBA00022630"/>
    </source>
</evidence>
<feature type="domain" description="FAD-binding PCMH-type" evidence="6">
    <location>
        <begin position="35"/>
        <end position="219"/>
    </location>
</feature>
<dbReference type="InterPro" id="IPR012951">
    <property type="entry name" value="BBE"/>
</dbReference>
<evidence type="ECO:0000313" key="9">
    <source>
        <dbReference type="Proteomes" id="UP000006039"/>
    </source>
</evidence>
<dbReference type="Gene3D" id="3.30.465.10">
    <property type="match status" value="2"/>
</dbReference>
<dbReference type="EnsemblFungi" id="EJT74189">
    <property type="protein sequence ID" value="EJT74189"/>
    <property type="gene ID" value="GGTG_08034"/>
</dbReference>
<reference evidence="8" key="5">
    <citation type="submission" date="2018-04" db="UniProtKB">
        <authorList>
            <consortium name="EnsemblFungi"/>
        </authorList>
    </citation>
    <scope>IDENTIFICATION</scope>
    <source>
        <strain evidence="8">R3-111a-1</strain>
    </source>
</reference>
<comment type="cofactor">
    <cofactor evidence="1">
        <name>FAD</name>
        <dbReference type="ChEBI" id="CHEBI:57692"/>
    </cofactor>
</comment>
<evidence type="ECO:0000313" key="7">
    <source>
        <dbReference type="EMBL" id="EJT74189.1"/>
    </source>
</evidence>
<name>J3P3E7_GAET3</name>
<dbReference type="GO" id="GO:0071949">
    <property type="term" value="F:FAD binding"/>
    <property type="evidence" value="ECO:0007669"/>
    <property type="project" value="InterPro"/>
</dbReference>
<dbReference type="GO" id="GO:0016491">
    <property type="term" value="F:oxidoreductase activity"/>
    <property type="evidence" value="ECO:0007669"/>
    <property type="project" value="UniProtKB-KW"/>
</dbReference>
<reference evidence="8" key="4">
    <citation type="journal article" date="2015" name="G3 (Bethesda)">
        <title>Genome sequences of three phytopathogenic species of the Magnaporthaceae family of fungi.</title>
        <authorList>
            <person name="Okagaki L.H."/>
            <person name="Nunes C.C."/>
            <person name="Sailsbery J."/>
            <person name="Clay B."/>
            <person name="Brown D."/>
            <person name="John T."/>
            <person name="Oh Y."/>
            <person name="Young N."/>
            <person name="Fitzgerald M."/>
            <person name="Haas B.J."/>
            <person name="Zeng Q."/>
            <person name="Young S."/>
            <person name="Adiconis X."/>
            <person name="Fan L."/>
            <person name="Levin J.Z."/>
            <person name="Mitchell T.K."/>
            <person name="Okubara P.A."/>
            <person name="Farman M.L."/>
            <person name="Kohn L.M."/>
            <person name="Birren B."/>
            <person name="Ma L.-J."/>
            <person name="Dean R.A."/>
        </authorList>
    </citation>
    <scope>NUCLEOTIDE SEQUENCE</scope>
    <source>
        <strain evidence="8">R3-111a-1</strain>
    </source>
</reference>
<dbReference type="InterPro" id="IPR050416">
    <property type="entry name" value="FAD-linked_Oxidoreductase"/>
</dbReference>
<proteinExistence type="inferred from homology"/>
<dbReference type="InterPro" id="IPR006094">
    <property type="entry name" value="Oxid_FAD_bind_N"/>
</dbReference>
<keyword evidence="9" id="KW-1185">Reference proteome</keyword>
<dbReference type="RefSeq" id="XP_009224133.1">
    <property type="nucleotide sequence ID" value="XM_009225869.1"/>
</dbReference>
<dbReference type="Proteomes" id="UP000006039">
    <property type="component" value="Unassembled WGS sequence"/>
</dbReference>
<accession>J3P3E7</accession>
<dbReference type="PANTHER" id="PTHR42973:SF39">
    <property type="entry name" value="FAD-BINDING PCMH-TYPE DOMAIN-CONTAINING PROTEIN"/>
    <property type="match status" value="1"/>
</dbReference>
<dbReference type="PANTHER" id="PTHR42973">
    <property type="entry name" value="BINDING OXIDOREDUCTASE, PUTATIVE (AFU_ORTHOLOGUE AFUA_1G17690)-RELATED"/>
    <property type="match status" value="1"/>
</dbReference>
<comment type="similarity">
    <text evidence="2">Belongs to the oxygen-dependent FAD-linked oxidoreductase family.</text>
</comment>
<keyword evidence="3" id="KW-0285">Flavoprotein</keyword>
<dbReference type="AlphaFoldDB" id="J3P3E7"/>
<dbReference type="HOGENOM" id="CLU_018354_10_2_1"/>
<dbReference type="PROSITE" id="PS51387">
    <property type="entry name" value="FAD_PCMH"/>
    <property type="match status" value="1"/>
</dbReference>
<keyword evidence="5" id="KW-0560">Oxidoreductase</keyword>
<dbReference type="eggNOG" id="ENOG502QTE5">
    <property type="taxonomic scope" value="Eukaryota"/>
</dbReference>
<evidence type="ECO:0000256" key="4">
    <source>
        <dbReference type="ARBA" id="ARBA00022827"/>
    </source>
</evidence>
<evidence type="ECO:0000259" key="6">
    <source>
        <dbReference type="PROSITE" id="PS51387"/>
    </source>
</evidence>
<dbReference type="InterPro" id="IPR016166">
    <property type="entry name" value="FAD-bd_PCMH"/>
</dbReference>
<dbReference type="GeneID" id="20348492"/>
<organism evidence="7">
    <name type="scientific">Gaeumannomyces tritici (strain R3-111a-1)</name>
    <name type="common">Wheat and barley take-all root rot fungus</name>
    <name type="synonym">Gaeumannomyces graminis var. tritici</name>
    <dbReference type="NCBI Taxonomy" id="644352"/>
    <lineage>
        <taxon>Eukaryota</taxon>
        <taxon>Fungi</taxon>
        <taxon>Dikarya</taxon>
        <taxon>Ascomycota</taxon>
        <taxon>Pezizomycotina</taxon>
        <taxon>Sordariomycetes</taxon>
        <taxon>Sordariomycetidae</taxon>
        <taxon>Magnaporthales</taxon>
        <taxon>Magnaporthaceae</taxon>
        <taxon>Gaeumannomyces</taxon>
    </lineage>
</organism>
<evidence type="ECO:0000256" key="1">
    <source>
        <dbReference type="ARBA" id="ARBA00001974"/>
    </source>
</evidence>
<dbReference type="Pfam" id="PF08031">
    <property type="entry name" value="BBE"/>
    <property type="match status" value="1"/>
</dbReference>
<reference evidence="9" key="1">
    <citation type="submission" date="2010-07" db="EMBL/GenBank/DDBJ databases">
        <title>The genome sequence of Gaeumannomyces graminis var. tritici strain R3-111a-1.</title>
        <authorList>
            <consortium name="The Broad Institute Genome Sequencing Platform"/>
            <person name="Ma L.-J."/>
            <person name="Dead R."/>
            <person name="Young S."/>
            <person name="Zeng Q."/>
            <person name="Koehrsen M."/>
            <person name="Alvarado L."/>
            <person name="Berlin A."/>
            <person name="Chapman S.B."/>
            <person name="Chen Z."/>
            <person name="Freedman E."/>
            <person name="Gellesch M."/>
            <person name="Goldberg J."/>
            <person name="Griggs A."/>
            <person name="Gujja S."/>
            <person name="Heilman E.R."/>
            <person name="Heiman D."/>
            <person name="Hepburn T."/>
            <person name="Howarth C."/>
            <person name="Jen D."/>
            <person name="Larson L."/>
            <person name="Mehta T."/>
            <person name="Neiman D."/>
            <person name="Pearson M."/>
            <person name="Roberts A."/>
            <person name="Saif S."/>
            <person name="Shea T."/>
            <person name="Shenoy N."/>
            <person name="Sisk P."/>
            <person name="Stolte C."/>
            <person name="Sykes S."/>
            <person name="Walk T."/>
            <person name="White J."/>
            <person name="Yandava C."/>
            <person name="Haas B."/>
            <person name="Nusbaum C."/>
            <person name="Birren B."/>
        </authorList>
    </citation>
    <scope>NUCLEOTIDE SEQUENCE [LARGE SCALE GENOMIC DNA]</scope>
    <source>
        <strain evidence="9">R3-111a-1</strain>
    </source>
</reference>
<gene>
    <name evidence="8" type="primary">20348492</name>
    <name evidence="7" type="ORF">GGTG_08034</name>
</gene>
<keyword evidence="4" id="KW-0274">FAD</keyword>
<dbReference type="OrthoDB" id="407275at2759"/>
<reference evidence="7" key="3">
    <citation type="submission" date="2010-09" db="EMBL/GenBank/DDBJ databases">
        <title>Annotation of Gaeumannomyces graminis var. tritici R3-111a-1.</title>
        <authorList>
            <consortium name="The Broad Institute Genome Sequencing Platform"/>
            <person name="Ma L.-J."/>
            <person name="Dead R."/>
            <person name="Young S.K."/>
            <person name="Zeng Q."/>
            <person name="Gargeya S."/>
            <person name="Fitzgerald M."/>
            <person name="Haas B."/>
            <person name="Abouelleil A."/>
            <person name="Alvarado L."/>
            <person name="Arachchi H.M."/>
            <person name="Berlin A."/>
            <person name="Brown A."/>
            <person name="Chapman S.B."/>
            <person name="Chen Z."/>
            <person name="Dunbar C."/>
            <person name="Freedman E."/>
            <person name="Gearin G."/>
            <person name="Gellesch M."/>
            <person name="Goldberg J."/>
            <person name="Griggs A."/>
            <person name="Gujja S."/>
            <person name="Heiman D."/>
            <person name="Howarth C."/>
            <person name="Larson L."/>
            <person name="Lui A."/>
            <person name="MacDonald P.J.P."/>
            <person name="Mehta T."/>
            <person name="Montmayeur A."/>
            <person name="Murphy C."/>
            <person name="Neiman D."/>
            <person name="Pearson M."/>
            <person name="Priest M."/>
            <person name="Roberts A."/>
            <person name="Saif S."/>
            <person name="Shea T."/>
            <person name="Shenoy N."/>
            <person name="Sisk P."/>
            <person name="Stolte C."/>
            <person name="Sykes S."/>
            <person name="Yandava C."/>
            <person name="Wortman J."/>
            <person name="Nusbaum C."/>
            <person name="Birren B."/>
        </authorList>
    </citation>
    <scope>NUCLEOTIDE SEQUENCE</scope>
    <source>
        <strain evidence="7">R3-111a-1</strain>
    </source>
</reference>
<dbReference type="SUPFAM" id="SSF56176">
    <property type="entry name" value="FAD-binding/transporter-associated domain-like"/>
    <property type="match status" value="1"/>
</dbReference>
<evidence type="ECO:0000256" key="2">
    <source>
        <dbReference type="ARBA" id="ARBA00005466"/>
    </source>
</evidence>
<dbReference type="VEuPathDB" id="FungiDB:GGTG_08034"/>
<evidence type="ECO:0000256" key="5">
    <source>
        <dbReference type="ARBA" id="ARBA00023002"/>
    </source>
</evidence>
<dbReference type="InterPro" id="IPR036318">
    <property type="entry name" value="FAD-bd_PCMH-like_sf"/>
</dbReference>
<dbReference type="STRING" id="644352.J3P3E7"/>
<dbReference type="InterPro" id="IPR016169">
    <property type="entry name" value="FAD-bd_PCMH_sub2"/>
</dbReference>
<reference evidence="7" key="2">
    <citation type="submission" date="2010-07" db="EMBL/GenBank/DDBJ databases">
        <authorList>
            <consortium name="The Broad Institute Genome Sequencing Platform"/>
            <consortium name="Broad Institute Genome Sequencing Center for Infectious Disease"/>
            <person name="Ma L.-J."/>
            <person name="Dead R."/>
            <person name="Young S."/>
            <person name="Zeng Q."/>
            <person name="Koehrsen M."/>
            <person name="Alvarado L."/>
            <person name="Berlin A."/>
            <person name="Chapman S.B."/>
            <person name="Chen Z."/>
            <person name="Freedman E."/>
            <person name="Gellesch M."/>
            <person name="Goldberg J."/>
            <person name="Griggs A."/>
            <person name="Gujja S."/>
            <person name="Heilman E.R."/>
            <person name="Heiman D."/>
            <person name="Hepburn T."/>
            <person name="Howarth C."/>
            <person name="Jen D."/>
            <person name="Larson L."/>
            <person name="Mehta T."/>
            <person name="Neiman D."/>
            <person name="Pearson M."/>
            <person name="Roberts A."/>
            <person name="Saif S."/>
            <person name="Shea T."/>
            <person name="Shenoy N."/>
            <person name="Sisk P."/>
            <person name="Stolte C."/>
            <person name="Sykes S."/>
            <person name="Walk T."/>
            <person name="White J."/>
            <person name="Yandava C."/>
            <person name="Haas B."/>
            <person name="Nusbaum C."/>
            <person name="Birren B."/>
        </authorList>
    </citation>
    <scope>NUCLEOTIDE SEQUENCE</scope>
    <source>
        <strain evidence="7">R3-111a-1</strain>
    </source>
</reference>
<dbReference type="EMBL" id="GL385398">
    <property type="protein sequence ID" value="EJT74189.1"/>
    <property type="molecule type" value="Genomic_DNA"/>
</dbReference>
<dbReference type="Pfam" id="PF01565">
    <property type="entry name" value="FAD_binding_4"/>
    <property type="match status" value="1"/>
</dbReference>
<protein>
    <recommendedName>
        <fullName evidence="6">FAD-binding PCMH-type domain-containing protein</fullName>
    </recommendedName>
</protein>
<sequence length="551" mass="61683">MAAPITSAEIGGAALLKPGERDYERAVATENLLYRFSRPLCVVQPRNVKQVQAIINEARVKKLRVTIKNGGHSYAGSSTADGGILLDLLRMNKVKLDMAPGSRTPEFVTLEGGAKWGHAYKELVNGRHDGYVINGGRCPTVGVSGFILGGGLSPFTRSFGMGCDTLVEATIVTANGKVITVKESDKNNSNERKLFWALCGAGGGNFGVVVSLKMKVQRLAGKQVVAGRFTWLPKPDADAMEKFMDTMRSFYTAKWPNSTTVDSTWICDLDQTGSEVGIRFLIYHDGEKTDLDKTIDKYIKDKELAKLMKRRTMAEKSSRFLHETLVEQWSEEIAMALPSADRFYRIYTSFVFGNNRSTINDATKRIRKSMGDFRKQFVGEKGLLQWKDKWLGEDMKRFLKEMEKDLRPLSIDGRAAFINFPDRELRRDAHEAAYYGDNREELRRVKQTWDRDNFFSWRQGVRLPTKKRGAAGTGRARNMPMAAMPPGMEVMDAMAPAPGTEGVYVETDESEDEELATVDAAEAEEREWDRFGVPLKNDFEGGIHSLADLGF</sequence>
<evidence type="ECO:0000313" key="8">
    <source>
        <dbReference type="EnsemblFungi" id="EJT74189"/>
    </source>
</evidence>